<dbReference type="Pfam" id="PF00561">
    <property type="entry name" value="Abhydrolase_1"/>
    <property type="match status" value="1"/>
</dbReference>
<accession>A0A379F4W7</accession>
<dbReference type="RefSeq" id="WP_036937964.1">
    <property type="nucleotide sequence ID" value="NZ_CABMNT010000001.1"/>
</dbReference>
<dbReference type="InterPro" id="IPR000073">
    <property type="entry name" value="AB_hydrolase_1"/>
</dbReference>
<dbReference type="OrthoDB" id="9779853at2"/>
<dbReference type="Proteomes" id="UP000254331">
    <property type="component" value="Unassembled WGS sequence"/>
</dbReference>
<dbReference type="Gene3D" id="3.40.50.1820">
    <property type="entry name" value="alpha/beta hydrolase"/>
    <property type="match status" value="1"/>
</dbReference>
<protein>
    <submittedName>
        <fullName evidence="2">Hydrolase</fullName>
    </submittedName>
</protein>
<reference evidence="2 3" key="1">
    <citation type="submission" date="2018-06" db="EMBL/GenBank/DDBJ databases">
        <authorList>
            <consortium name="Pathogen Informatics"/>
            <person name="Doyle S."/>
        </authorList>
    </citation>
    <scope>NUCLEOTIDE SEQUENCE [LARGE SCALE GENOMIC DNA]</scope>
    <source>
        <strain evidence="2 3">NCTC10376</strain>
    </source>
</reference>
<proteinExistence type="predicted"/>
<evidence type="ECO:0000259" key="1">
    <source>
        <dbReference type="Pfam" id="PF00561"/>
    </source>
</evidence>
<feature type="domain" description="AB hydrolase-1" evidence="1">
    <location>
        <begin position="30"/>
        <end position="242"/>
    </location>
</feature>
<dbReference type="AlphaFoldDB" id="A0A379F4W7"/>
<dbReference type="PANTHER" id="PTHR45763:SF46">
    <property type="entry name" value="AB HYDROLASE-1 DOMAIN-CONTAINING PROTEIN"/>
    <property type="match status" value="1"/>
</dbReference>
<organism evidence="2 3">
    <name type="scientific">Proteus vulgaris</name>
    <dbReference type="NCBI Taxonomy" id="585"/>
    <lineage>
        <taxon>Bacteria</taxon>
        <taxon>Pseudomonadati</taxon>
        <taxon>Pseudomonadota</taxon>
        <taxon>Gammaproteobacteria</taxon>
        <taxon>Enterobacterales</taxon>
        <taxon>Morganellaceae</taxon>
        <taxon>Proteus</taxon>
    </lineage>
</organism>
<evidence type="ECO:0000313" key="2">
    <source>
        <dbReference type="EMBL" id="SUC14675.1"/>
    </source>
</evidence>
<dbReference type="GO" id="GO:0016787">
    <property type="term" value="F:hydrolase activity"/>
    <property type="evidence" value="ECO:0007669"/>
    <property type="project" value="UniProtKB-KW"/>
</dbReference>
<dbReference type="EMBL" id="UGTW01000001">
    <property type="protein sequence ID" value="SUC14675.1"/>
    <property type="molecule type" value="Genomic_DNA"/>
</dbReference>
<evidence type="ECO:0000313" key="3">
    <source>
        <dbReference type="Proteomes" id="UP000254331"/>
    </source>
</evidence>
<dbReference type="PANTHER" id="PTHR45763">
    <property type="entry name" value="HYDROLASE, ALPHA/BETA FOLD FAMILY PROTEIN, EXPRESSED-RELATED"/>
    <property type="match status" value="1"/>
</dbReference>
<name>A0A379F4W7_PROVU</name>
<keyword evidence="2" id="KW-0378">Hydrolase</keyword>
<dbReference type="GeneID" id="93394829"/>
<dbReference type="InterPro" id="IPR029058">
    <property type="entry name" value="AB_hydrolase_fold"/>
</dbReference>
<dbReference type="SUPFAM" id="SSF53474">
    <property type="entry name" value="alpha/beta-Hydrolases"/>
    <property type="match status" value="1"/>
</dbReference>
<sequence>MKVKNSRKYNVLLPDNRILTWYESGPEQGKPVLFCTGAGMSGVLGVDVECLNKLNIRLITPTRPGLGDSTFDPHKTLKSFSQDILFLFEHLNLKNLNVVGFSQGAVFAMALCVYCHVDKLVIVAGQDQFDYPDTRNQLTEDVVNMQQQAVNAPDALADWIKKNISANWLMNFILNYSAAVDLAVYQSANFLPVYQECMTEAFKQGNEGYTQDLLIAMQPWGFSPEDIRTPTTLWYGMKDTSTVHSPDFGTLLLQRFPNAQRYLWPEEGGALLWTKTEDIFFGLVD</sequence>
<gene>
    <name evidence="2" type="ORF">NCTC10376_00487</name>
</gene>